<dbReference type="InterPro" id="IPR011059">
    <property type="entry name" value="Metal-dep_hydrolase_composite"/>
</dbReference>
<dbReference type="InterPro" id="IPR051781">
    <property type="entry name" value="Metallo-dep_Hydrolase"/>
</dbReference>
<dbReference type="STRING" id="1515746.HR45_18545"/>
<dbReference type="SUPFAM" id="SSF51556">
    <property type="entry name" value="Metallo-dependent hydrolases"/>
    <property type="match status" value="1"/>
</dbReference>
<dbReference type="Gene3D" id="3.20.20.140">
    <property type="entry name" value="Metal-dependent hydrolases"/>
    <property type="match status" value="1"/>
</dbReference>
<gene>
    <name evidence="2" type="ORF">HR45_18545</name>
</gene>
<dbReference type="PANTHER" id="PTHR43135:SF3">
    <property type="entry name" value="ALPHA-D-RIBOSE 1-METHYLPHOSPHONATE 5-TRIPHOSPHATE DIPHOSPHATASE"/>
    <property type="match status" value="1"/>
</dbReference>
<dbReference type="Proteomes" id="UP000029264">
    <property type="component" value="Unassembled WGS sequence"/>
</dbReference>
<sequence length="425" mass="45832">MRISQFTAALLLSAASLGVMAHDMIPGPKQQQPILLKNATLHTVSNGVLANTDLLMQAGKIAAVGKGLTAEGAEVIDLTGKHVYPGLVALDTTLGLVEISAVRATNDIEDVGTDNPQLQASTAFNPDSELIPTVRANGIAYAQVVPRGDGLAGQSALVNLDSWTIEDAQHQAAVQIHLNWPSMPRWGLDTDEKKAKAKAAYEQKLIDIDQHFESAYRYALAAKAKQIKTPDERWQAMLPLFNGTGKLFVHADKQQAIEDAAAICKKYGFSLVIVGGYDAWRSADILNEMQASVVYTHMLDLPQRADEPIGQAFKIPAMLKAAGIPFAIGFSDDWDSRNLPLAAAQTVAWGLTQDEALRAITLDAAKIVGADGIGALTLGYDASIVISSGDILDPAFGKIDTLYVDGRKVDLNNRHRQLYHKYLTR</sequence>
<accession>A0A094LLS0</accession>
<comment type="caution">
    <text evidence="2">The sequence shown here is derived from an EMBL/GenBank/DDBJ whole genome shotgun (WGS) entry which is preliminary data.</text>
</comment>
<keyword evidence="3" id="KW-1185">Reference proteome</keyword>
<dbReference type="Gene3D" id="2.30.40.10">
    <property type="entry name" value="Urease, subunit C, domain 1"/>
    <property type="match status" value="1"/>
</dbReference>
<feature type="signal peptide" evidence="1">
    <location>
        <begin position="1"/>
        <end position="21"/>
    </location>
</feature>
<protein>
    <submittedName>
        <fullName evidence="2">Amidohydrolase</fullName>
    </submittedName>
</protein>
<dbReference type="EMBL" id="JPEO01000025">
    <property type="protein sequence ID" value="KFZ36078.1"/>
    <property type="molecule type" value="Genomic_DNA"/>
</dbReference>
<dbReference type="AlphaFoldDB" id="A0A094LLS0"/>
<dbReference type="RefSeq" id="WP_037445688.1">
    <property type="nucleotide sequence ID" value="NZ_JPEO01000025.1"/>
</dbReference>
<dbReference type="InterPro" id="IPR032466">
    <property type="entry name" value="Metal_Hydrolase"/>
</dbReference>
<dbReference type="PANTHER" id="PTHR43135">
    <property type="entry name" value="ALPHA-D-RIBOSE 1-METHYLPHOSPHONATE 5-TRIPHOSPHATE DIPHOSPHATASE"/>
    <property type="match status" value="1"/>
</dbReference>
<organism evidence="2 3">
    <name type="scientific">Shewanella mangrovi</name>
    <dbReference type="NCBI Taxonomy" id="1515746"/>
    <lineage>
        <taxon>Bacteria</taxon>
        <taxon>Pseudomonadati</taxon>
        <taxon>Pseudomonadota</taxon>
        <taxon>Gammaproteobacteria</taxon>
        <taxon>Alteromonadales</taxon>
        <taxon>Shewanellaceae</taxon>
        <taxon>Shewanella</taxon>
    </lineage>
</organism>
<keyword evidence="2" id="KW-0378">Hydrolase</keyword>
<reference evidence="2 3" key="1">
    <citation type="submission" date="2014-06" db="EMBL/GenBank/DDBJ databases">
        <title>Shewanella sp. YQH10.</title>
        <authorList>
            <person name="Liu Y."/>
            <person name="Zeng R."/>
        </authorList>
    </citation>
    <scope>NUCLEOTIDE SEQUENCE [LARGE SCALE GENOMIC DNA]</scope>
    <source>
        <strain evidence="2 3">YQH10</strain>
    </source>
</reference>
<evidence type="ECO:0000313" key="2">
    <source>
        <dbReference type="EMBL" id="KFZ36078.1"/>
    </source>
</evidence>
<dbReference type="GO" id="GO:0016810">
    <property type="term" value="F:hydrolase activity, acting on carbon-nitrogen (but not peptide) bonds"/>
    <property type="evidence" value="ECO:0007669"/>
    <property type="project" value="InterPro"/>
</dbReference>
<name>A0A094LLS0_9GAMM</name>
<dbReference type="eggNOG" id="COG1228">
    <property type="taxonomic scope" value="Bacteria"/>
</dbReference>
<evidence type="ECO:0000313" key="3">
    <source>
        <dbReference type="Proteomes" id="UP000029264"/>
    </source>
</evidence>
<dbReference type="OrthoDB" id="783596at2"/>
<dbReference type="SUPFAM" id="SSF51338">
    <property type="entry name" value="Composite domain of metallo-dependent hydrolases"/>
    <property type="match status" value="1"/>
</dbReference>
<evidence type="ECO:0000256" key="1">
    <source>
        <dbReference type="SAM" id="SignalP"/>
    </source>
</evidence>
<keyword evidence="1" id="KW-0732">Signal</keyword>
<feature type="chain" id="PRO_5001902044" evidence="1">
    <location>
        <begin position="22"/>
        <end position="425"/>
    </location>
</feature>
<proteinExistence type="predicted"/>